<evidence type="ECO:0000256" key="1">
    <source>
        <dbReference type="ARBA" id="ARBA00038048"/>
    </source>
</evidence>
<evidence type="ECO:0000313" key="4">
    <source>
        <dbReference type="EnsemblMetazoa" id="XP_038071676.1"/>
    </source>
</evidence>
<dbReference type="GO" id="GO:0005739">
    <property type="term" value="C:mitochondrion"/>
    <property type="evidence" value="ECO:0007669"/>
    <property type="project" value="TreeGrafter"/>
</dbReference>
<dbReference type="GeneID" id="119740436"/>
<comment type="similarity">
    <text evidence="1">Belongs to the saccharopine dehydrogenase family.</text>
</comment>
<evidence type="ECO:0000313" key="5">
    <source>
        <dbReference type="Proteomes" id="UP000887568"/>
    </source>
</evidence>
<evidence type="ECO:0000259" key="3">
    <source>
        <dbReference type="Pfam" id="PF03435"/>
    </source>
</evidence>
<organism evidence="4 5">
    <name type="scientific">Patiria miniata</name>
    <name type="common">Bat star</name>
    <name type="synonym">Asterina miniata</name>
    <dbReference type="NCBI Taxonomy" id="46514"/>
    <lineage>
        <taxon>Eukaryota</taxon>
        <taxon>Metazoa</taxon>
        <taxon>Echinodermata</taxon>
        <taxon>Eleutherozoa</taxon>
        <taxon>Asterozoa</taxon>
        <taxon>Asteroidea</taxon>
        <taxon>Valvatacea</taxon>
        <taxon>Valvatida</taxon>
        <taxon>Asterinidae</taxon>
        <taxon>Patiria</taxon>
    </lineage>
</organism>
<feature type="transmembrane region" description="Helical" evidence="2">
    <location>
        <begin position="280"/>
        <end position="304"/>
    </location>
</feature>
<dbReference type="Pfam" id="PF03435">
    <property type="entry name" value="Sacchrp_dh_NADP"/>
    <property type="match status" value="1"/>
</dbReference>
<feature type="domain" description="Saccharopine dehydrogenase NADP binding" evidence="3">
    <location>
        <begin position="15"/>
        <end position="149"/>
    </location>
</feature>
<dbReference type="EnsemblMetazoa" id="XM_038215748.1">
    <property type="protein sequence ID" value="XP_038071676.1"/>
    <property type="gene ID" value="LOC119740436"/>
</dbReference>
<dbReference type="SUPFAM" id="SSF51735">
    <property type="entry name" value="NAD(P)-binding Rossmann-fold domains"/>
    <property type="match status" value="1"/>
</dbReference>
<sequence length="456" mass="50062">MAETGEDKHDKSFDIIIFGASGFTGQYVAEELARVAEEEGNLTWAVAGRNKEKLEGVLKQAAETTGNDLSKVGVILANVNDNQSMSDMCKQGKVLLNCVGPYRFYGEQVVRACVENGCHHIDISGEPQFLEGIQLNYDKKAKAADVIVVGACGFDSIPADMSVVFTKKKFPGVLNTVESFVSYHTGPKGGAGHFTTYQSAIHGFAHFDELPKLRKQFNYKPMPKYTPKLQRRGAVFYSEKTKKWCTVFPGSDASVVRRSQRFLYENNDERPVQYGAYAEIGGFFALMMVLFFGIIFSFLAKFNFGRKLLEKYPRLFTGGLFSHEGPTREQMDASTFSFVLNAEGFSAGADEEQTTHDVSMVTKVTGPEPGYVATPIVMVQAGLVVLKEKDDMPASGGVFSPAAAFSRTSLIERLDKHGVKFSVVETALPPKVETALPPKVETALPPKVETVMPSQE</sequence>
<protein>
    <recommendedName>
        <fullName evidence="3">Saccharopine dehydrogenase NADP binding domain-containing protein</fullName>
    </recommendedName>
</protein>
<dbReference type="PANTHER" id="PTHR12286">
    <property type="entry name" value="SACCHAROPINE DEHYDROGENASE-LIKE OXIDOREDUCTASE"/>
    <property type="match status" value="1"/>
</dbReference>
<evidence type="ECO:0000256" key="2">
    <source>
        <dbReference type="SAM" id="Phobius"/>
    </source>
</evidence>
<keyword evidence="2" id="KW-0812">Transmembrane</keyword>
<keyword evidence="5" id="KW-1185">Reference proteome</keyword>
<keyword evidence="2" id="KW-1133">Transmembrane helix</keyword>
<dbReference type="GO" id="GO:0009247">
    <property type="term" value="P:glycolipid biosynthetic process"/>
    <property type="evidence" value="ECO:0007669"/>
    <property type="project" value="TreeGrafter"/>
</dbReference>
<dbReference type="InterPro" id="IPR051276">
    <property type="entry name" value="Saccharopine_DH-like_oxidrdct"/>
</dbReference>
<accession>A0A914B619</accession>
<dbReference type="AlphaFoldDB" id="A0A914B619"/>
<dbReference type="Gene3D" id="3.40.50.720">
    <property type="entry name" value="NAD(P)-binding Rossmann-like Domain"/>
    <property type="match status" value="1"/>
</dbReference>
<dbReference type="FunFam" id="3.40.50.720:FF:000178">
    <property type="entry name" value="Saccharopine dehydrogenase-like oxidoreductase"/>
    <property type="match status" value="1"/>
</dbReference>
<dbReference type="Proteomes" id="UP000887568">
    <property type="component" value="Unplaced"/>
</dbReference>
<reference evidence="4" key="1">
    <citation type="submission" date="2022-11" db="UniProtKB">
        <authorList>
            <consortium name="EnsemblMetazoa"/>
        </authorList>
    </citation>
    <scope>IDENTIFICATION</scope>
</reference>
<dbReference type="RefSeq" id="XP_038071676.1">
    <property type="nucleotide sequence ID" value="XM_038215748.1"/>
</dbReference>
<dbReference type="OrthoDB" id="10268090at2759"/>
<keyword evidence="2" id="KW-0472">Membrane</keyword>
<name>A0A914B619_PATMI</name>
<dbReference type="GO" id="GO:0005886">
    <property type="term" value="C:plasma membrane"/>
    <property type="evidence" value="ECO:0007669"/>
    <property type="project" value="TreeGrafter"/>
</dbReference>
<dbReference type="InterPro" id="IPR005097">
    <property type="entry name" value="Sacchrp_dh_NADP-bd"/>
</dbReference>
<proteinExistence type="inferred from homology"/>
<dbReference type="InterPro" id="IPR036291">
    <property type="entry name" value="NAD(P)-bd_dom_sf"/>
</dbReference>
<dbReference type="OMA" id="KRPVQMH"/>
<dbReference type="PANTHER" id="PTHR12286:SF5">
    <property type="entry name" value="SACCHAROPINE DEHYDROGENASE-LIKE OXIDOREDUCTASE"/>
    <property type="match status" value="1"/>
</dbReference>
<dbReference type="GO" id="GO:0005811">
    <property type="term" value="C:lipid droplet"/>
    <property type="evidence" value="ECO:0007669"/>
    <property type="project" value="TreeGrafter"/>
</dbReference>